<comment type="similarity">
    <text evidence="2">Belongs to the MscL family.</text>
</comment>
<dbReference type="InterPro" id="IPR037673">
    <property type="entry name" value="MSC/AndL"/>
</dbReference>
<evidence type="ECO:0000256" key="4">
    <source>
        <dbReference type="ARBA" id="ARBA00022475"/>
    </source>
</evidence>
<dbReference type="GO" id="GO:0008381">
    <property type="term" value="F:mechanosensitive monoatomic ion channel activity"/>
    <property type="evidence" value="ECO:0007669"/>
    <property type="project" value="InterPro"/>
</dbReference>
<evidence type="ECO:0000256" key="3">
    <source>
        <dbReference type="ARBA" id="ARBA00022448"/>
    </source>
</evidence>
<proteinExistence type="inferred from homology"/>
<evidence type="ECO:0000256" key="8">
    <source>
        <dbReference type="ARBA" id="ARBA00023136"/>
    </source>
</evidence>
<dbReference type="FunFam" id="1.10.1200.120:FF:000007">
    <property type="entry name" value="Large-conductance mechanosensitive channel"/>
    <property type="match status" value="1"/>
</dbReference>
<dbReference type="InterPro" id="IPR036019">
    <property type="entry name" value="MscL_channel"/>
</dbReference>
<comment type="subcellular location">
    <subcellularLocation>
        <location evidence="1">Cell membrane</location>
        <topology evidence="1">Multi-pass membrane protein</topology>
    </subcellularLocation>
</comment>
<dbReference type="Gene3D" id="1.10.1200.120">
    <property type="entry name" value="Large-conductance mechanosensitive channel, MscL, domain 1"/>
    <property type="match status" value="1"/>
</dbReference>
<dbReference type="PANTHER" id="PTHR30266">
    <property type="entry name" value="MECHANOSENSITIVE CHANNEL MSCL"/>
    <property type="match status" value="1"/>
</dbReference>
<protein>
    <submittedName>
        <fullName evidence="11">Large conductance mechanosensitive channel protein MscL</fullName>
    </submittedName>
</protein>
<dbReference type="GO" id="GO:0005886">
    <property type="term" value="C:plasma membrane"/>
    <property type="evidence" value="ECO:0007669"/>
    <property type="project" value="UniProtKB-SubCell"/>
</dbReference>
<dbReference type="Proteomes" id="UP000670475">
    <property type="component" value="Unassembled WGS sequence"/>
</dbReference>
<dbReference type="PROSITE" id="PS01327">
    <property type="entry name" value="MSCL"/>
    <property type="match status" value="1"/>
</dbReference>
<evidence type="ECO:0000256" key="10">
    <source>
        <dbReference type="SAM" id="Phobius"/>
    </source>
</evidence>
<dbReference type="NCBIfam" id="TIGR00220">
    <property type="entry name" value="mscL"/>
    <property type="match status" value="1"/>
</dbReference>
<sequence length="156" mass="16891">MAGFKAFLMRGNVIDLAVAVVIGAAFTSIVNAVVKGVINPVVGAFGTQDLEQYTYCLQAPCTVDKAGQATHGIEIMWGTVLSSTLNFLITAAVVYFLMVLPMSRFLARRARLQAAKEQEPVETVVEDSELDVLKEIRDTLVSQRGPSDGTVVRQSR</sequence>
<keyword evidence="5 10" id="KW-0812">Transmembrane</keyword>
<evidence type="ECO:0000256" key="9">
    <source>
        <dbReference type="ARBA" id="ARBA00023303"/>
    </source>
</evidence>
<keyword evidence="8 10" id="KW-0472">Membrane</keyword>
<keyword evidence="12" id="KW-1185">Reference proteome</keyword>
<evidence type="ECO:0000256" key="7">
    <source>
        <dbReference type="ARBA" id="ARBA00023065"/>
    </source>
</evidence>
<keyword evidence="3" id="KW-0813">Transport</keyword>
<dbReference type="AlphaFoldDB" id="A0A940RXN2"/>
<dbReference type="EMBL" id="JAGIQL010000119">
    <property type="protein sequence ID" value="MBP0460506.1"/>
    <property type="molecule type" value="Genomic_DNA"/>
</dbReference>
<evidence type="ECO:0000256" key="6">
    <source>
        <dbReference type="ARBA" id="ARBA00022989"/>
    </source>
</evidence>
<dbReference type="Pfam" id="PF01741">
    <property type="entry name" value="MscL"/>
    <property type="match status" value="1"/>
</dbReference>
<dbReference type="SUPFAM" id="SSF81330">
    <property type="entry name" value="Gated mechanosensitive channel"/>
    <property type="match status" value="1"/>
</dbReference>
<dbReference type="InterPro" id="IPR001185">
    <property type="entry name" value="MS_channel"/>
</dbReference>
<keyword evidence="6 10" id="KW-1133">Transmembrane helix</keyword>
<keyword evidence="4" id="KW-1003">Cell membrane</keyword>
<feature type="transmembrane region" description="Helical" evidence="10">
    <location>
        <begin position="85"/>
        <end position="107"/>
    </location>
</feature>
<feature type="transmembrane region" description="Helical" evidence="10">
    <location>
        <begin position="12"/>
        <end position="34"/>
    </location>
</feature>
<dbReference type="InterPro" id="IPR019823">
    <property type="entry name" value="Mechanosensitive_channel_CS"/>
</dbReference>
<gene>
    <name evidence="11" type="primary">mscL</name>
    <name evidence="11" type="ORF">JFN87_23905</name>
</gene>
<keyword evidence="9" id="KW-0407">Ion channel</keyword>
<evidence type="ECO:0000313" key="12">
    <source>
        <dbReference type="Proteomes" id="UP000670475"/>
    </source>
</evidence>
<accession>A0A940RXN2</accession>
<evidence type="ECO:0000256" key="1">
    <source>
        <dbReference type="ARBA" id="ARBA00004651"/>
    </source>
</evidence>
<keyword evidence="7" id="KW-0406">Ion transport</keyword>
<dbReference type="PANTHER" id="PTHR30266:SF2">
    <property type="entry name" value="LARGE-CONDUCTANCE MECHANOSENSITIVE CHANNEL"/>
    <property type="match status" value="1"/>
</dbReference>
<name>A0A940RXN2_9ACTN</name>
<comment type="caution">
    <text evidence="11">The sequence shown here is derived from an EMBL/GenBank/DDBJ whole genome shotgun (WGS) entry which is preliminary data.</text>
</comment>
<evidence type="ECO:0000313" key="11">
    <source>
        <dbReference type="EMBL" id="MBP0460506.1"/>
    </source>
</evidence>
<dbReference type="PRINTS" id="PR01264">
    <property type="entry name" value="MECHCHANNEL"/>
</dbReference>
<organism evidence="11 12">
    <name type="scientific">Streptomyces montanisoli</name>
    <dbReference type="NCBI Taxonomy" id="2798581"/>
    <lineage>
        <taxon>Bacteria</taxon>
        <taxon>Bacillati</taxon>
        <taxon>Actinomycetota</taxon>
        <taxon>Actinomycetes</taxon>
        <taxon>Kitasatosporales</taxon>
        <taxon>Streptomycetaceae</taxon>
        <taxon>Streptomyces</taxon>
    </lineage>
</organism>
<evidence type="ECO:0000256" key="5">
    <source>
        <dbReference type="ARBA" id="ARBA00022692"/>
    </source>
</evidence>
<evidence type="ECO:0000256" key="2">
    <source>
        <dbReference type="ARBA" id="ARBA00007254"/>
    </source>
</evidence>
<reference evidence="11" key="1">
    <citation type="submission" date="2021-03" db="EMBL/GenBank/DDBJ databases">
        <title>Whole genome sequence of Streptomyces bomunensis MMS17-BM035.</title>
        <authorList>
            <person name="Lee J.H."/>
        </authorList>
    </citation>
    <scope>NUCLEOTIDE SEQUENCE</scope>
    <source>
        <strain evidence="11">MMS17-BM035</strain>
    </source>
</reference>